<accession>A0A939JBD7</accession>
<keyword evidence="1" id="KW-0732">Signal</keyword>
<dbReference type="EMBL" id="JAFLQZ010000024">
    <property type="protein sequence ID" value="MBO0360819.1"/>
    <property type="molecule type" value="Genomic_DNA"/>
</dbReference>
<feature type="signal peptide" evidence="1">
    <location>
        <begin position="1"/>
        <end position="25"/>
    </location>
</feature>
<evidence type="ECO:0000313" key="3">
    <source>
        <dbReference type="Proteomes" id="UP000664144"/>
    </source>
</evidence>
<dbReference type="AlphaFoldDB" id="A0A939JBD7"/>
<proteinExistence type="predicted"/>
<evidence type="ECO:0008006" key="4">
    <source>
        <dbReference type="Google" id="ProtNLM"/>
    </source>
</evidence>
<name>A0A939JBD7_9BACT</name>
<dbReference type="SUPFAM" id="SSF49299">
    <property type="entry name" value="PKD domain"/>
    <property type="match status" value="1"/>
</dbReference>
<sequence>MTILRFKHALILSAALLTISSKVAAQNNSSLSAMAVPSLNVTMNSSGQAIVTAAAINSGSSTATSCGSVTLSLLKDGAPADTVSIIGNEYYNGDINTLDGPTLTAPANSVFIQVNFASYGIPLASSNGYTINPGCHAANSQSYVESRLLGRNTASFADIDVYEVFGDPCGGQRKQLIVTASSAMSEVVFTTTGPHTVTLIATDACGNISTAATTSINVLPADSNPSLSLDDQLRLEPSADASGRIYSLVSKTRPSGFEVDEDGVARTGTYRHGDGTTFELVRNQLIIRGSRAPHAVKILH</sequence>
<keyword evidence="3" id="KW-1185">Reference proteome</keyword>
<dbReference type="CDD" id="cd22842">
    <property type="entry name" value="Gal_Rha_Lectin_BGal"/>
    <property type="match status" value="1"/>
</dbReference>
<evidence type="ECO:0000313" key="2">
    <source>
        <dbReference type="EMBL" id="MBO0360819.1"/>
    </source>
</evidence>
<comment type="caution">
    <text evidence="2">The sequence shown here is derived from an EMBL/GenBank/DDBJ whole genome shotgun (WGS) entry which is preliminary data.</text>
</comment>
<dbReference type="InterPro" id="IPR035986">
    <property type="entry name" value="PKD_dom_sf"/>
</dbReference>
<dbReference type="RefSeq" id="WP_206986729.1">
    <property type="nucleotide sequence ID" value="NZ_JAFLQZ010000024.1"/>
</dbReference>
<gene>
    <name evidence="2" type="ORF">J0X19_22860</name>
</gene>
<reference evidence="2" key="1">
    <citation type="submission" date="2021-03" db="EMBL/GenBank/DDBJ databases">
        <authorList>
            <person name="Kim M.K."/>
        </authorList>
    </citation>
    <scope>NUCLEOTIDE SEQUENCE</scope>
    <source>
        <strain evidence="2">BT186</strain>
    </source>
</reference>
<evidence type="ECO:0000256" key="1">
    <source>
        <dbReference type="SAM" id="SignalP"/>
    </source>
</evidence>
<organism evidence="2 3">
    <name type="scientific">Hymenobacter telluris</name>
    <dbReference type="NCBI Taxonomy" id="2816474"/>
    <lineage>
        <taxon>Bacteria</taxon>
        <taxon>Pseudomonadati</taxon>
        <taxon>Bacteroidota</taxon>
        <taxon>Cytophagia</taxon>
        <taxon>Cytophagales</taxon>
        <taxon>Hymenobacteraceae</taxon>
        <taxon>Hymenobacter</taxon>
    </lineage>
</organism>
<protein>
    <recommendedName>
        <fullName evidence="4">PKD domain-containing protein</fullName>
    </recommendedName>
</protein>
<dbReference type="Proteomes" id="UP000664144">
    <property type="component" value="Unassembled WGS sequence"/>
</dbReference>
<feature type="chain" id="PRO_5037611872" description="PKD domain-containing protein" evidence="1">
    <location>
        <begin position="26"/>
        <end position="300"/>
    </location>
</feature>